<keyword evidence="3" id="KW-1185">Reference proteome</keyword>
<evidence type="ECO:0000313" key="2">
    <source>
        <dbReference type="EMBL" id="MST61740.1"/>
    </source>
</evidence>
<evidence type="ECO:0000313" key="3">
    <source>
        <dbReference type="Proteomes" id="UP000440713"/>
    </source>
</evidence>
<dbReference type="AlphaFoldDB" id="A0A6N7WYH3"/>
<keyword evidence="1" id="KW-0812">Transmembrane</keyword>
<organism evidence="2 3">
    <name type="scientific">Peptostreptococcus porci</name>
    <dbReference type="NCBI Taxonomy" id="2652282"/>
    <lineage>
        <taxon>Bacteria</taxon>
        <taxon>Bacillati</taxon>
        <taxon>Bacillota</taxon>
        <taxon>Clostridia</taxon>
        <taxon>Peptostreptococcales</taxon>
        <taxon>Peptostreptococcaceae</taxon>
        <taxon>Peptostreptococcus</taxon>
    </lineage>
</organism>
<reference evidence="2 3" key="1">
    <citation type="submission" date="2019-08" db="EMBL/GenBank/DDBJ databases">
        <title>In-depth cultivation of the pig gut microbiome towards novel bacterial diversity and tailored functional studies.</title>
        <authorList>
            <person name="Wylensek D."/>
            <person name="Hitch T.C.A."/>
            <person name="Clavel T."/>
        </authorList>
    </citation>
    <scope>NUCLEOTIDE SEQUENCE [LARGE SCALE GENOMIC DNA]</scope>
    <source>
        <strain evidence="2 3">WCA-SAB-591-4A-A</strain>
    </source>
</reference>
<name>A0A6N7WYH3_9FIRM</name>
<keyword evidence="1" id="KW-0472">Membrane</keyword>
<dbReference type="EMBL" id="VUNE01000001">
    <property type="protein sequence ID" value="MST61740.1"/>
    <property type="molecule type" value="Genomic_DNA"/>
</dbReference>
<evidence type="ECO:0000256" key="1">
    <source>
        <dbReference type="SAM" id="Phobius"/>
    </source>
</evidence>
<comment type="caution">
    <text evidence="2">The sequence shown here is derived from an EMBL/GenBank/DDBJ whole genome shotgun (WGS) entry which is preliminary data.</text>
</comment>
<proteinExistence type="predicted"/>
<keyword evidence="1" id="KW-1133">Transmembrane helix</keyword>
<dbReference type="RefSeq" id="WP_154537127.1">
    <property type="nucleotide sequence ID" value="NZ_VUNE01000001.1"/>
</dbReference>
<gene>
    <name evidence="2" type="ORF">FYJ71_01970</name>
</gene>
<protein>
    <submittedName>
        <fullName evidence="2">Uncharacterized protein</fullName>
    </submittedName>
</protein>
<accession>A0A6N7WYH3</accession>
<feature type="transmembrane region" description="Helical" evidence="1">
    <location>
        <begin position="12"/>
        <end position="32"/>
    </location>
</feature>
<sequence length="162" mass="19106">MNKSKRSGFILLNMLIYIAVIAVVLAISAVLIKESTSKYNHFKDELELREIAYSIEDTIRVDLNNLVGVIYHSKVGDKDDYIQIRELVYDVYSKDNKETVVRRKISLEYGILYISQVGKYQIGNYVEKIYYKKNVAKSNKYMEFFIVLKKNKTRIEHRFIIF</sequence>
<dbReference type="Proteomes" id="UP000440713">
    <property type="component" value="Unassembled WGS sequence"/>
</dbReference>